<protein>
    <submittedName>
        <fullName evidence="1">(apollo) hypothetical protein</fullName>
    </submittedName>
</protein>
<dbReference type="Proteomes" id="UP000691718">
    <property type="component" value="Unassembled WGS sequence"/>
</dbReference>
<accession>A0A8S3WK03</accession>
<name>A0A8S3WK03_PARAO</name>
<dbReference type="OrthoDB" id="8190343at2759"/>
<organism evidence="1 2">
    <name type="scientific">Parnassius apollo</name>
    <name type="common">Apollo butterfly</name>
    <name type="synonym">Papilio apollo</name>
    <dbReference type="NCBI Taxonomy" id="110799"/>
    <lineage>
        <taxon>Eukaryota</taxon>
        <taxon>Metazoa</taxon>
        <taxon>Ecdysozoa</taxon>
        <taxon>Arthropoda</taxon>
        <taxon>Hexapoda</taxon>
        <taxon>Insecta</taxon>
        <taxon>Pterygota</taxon>
        <taxon>Neoptera</taxon>
        <taxon>Endopterygota</taxon>
        <taxon>Lepidoptera</taxon>
        <taxon>Glossata</taxon>
        <taxon>Ditrysia</taxon>
        <taxon>Papilionoidea</taxon>
        <taxon>Papilionidae</taxon>
        <taxon>Parnassiinae</taxon>
        <taxon>Parnassini</taxon>
        <taxon>Parnassius</taxon>
        <taxon>Parnassius</taxon>
    </lineage>
</organism>
<comment type="caution">
    <text evidence="1">The sequence shown here is derived from an EMBL/GenBank/DDBJ whole genome shotgun (WGS) entry which is preliminary data.</text>
</comment>
<evidence type="ECO:0000313" key="2">
    <source>
        <dbReference type="Proteomes" id="UP000691718"/>
    </source>
</evidence>
<keyword evidence="2" id="KW-1185">Reference proteome</keyword>
<sequence length="123" mass="14065">MVAVQLKNLPMESTIEAQQYIQNYLSGLRLKYIRRQSQTSNFIYEMVENRTQPHFMSSPPTSTISRNSYYSSNDDTYNENATLSYGNLENTNTTVVTNQSNSENAFTSVVDRNDVLTQAWESA</sequence>
<reference evidence="1" key="1">
    <citation type="submission" date="2021-04" db="EMBL/GenBank/DDBJ databases">
        <authorList>
            <person name="Tunstrom K."/>
        </authorList>
    </citation>
    <scope>NUCLEOTIDE SEQUENCE</scope>
</reference>
<dbReference type="EMBL" id="CAJQZP010000501">
    <property type="protein sequence ID" value="CAG4964738.1"/>
    <property type="molecule type" value="Genomic_DNA"/>
</dbReference>
<evidence type="ECO:0000313" key="1">
    <source>
        <dbReference type="EMBL" id="CAG4964738.1"/>
    </source>
</evidence>
<proteinExistence type="predicted"/>
<dbReference type="AlphaFoldDB" id="A0A8S3WK03"/>
<gene>
    <name evidence="1" type="ORF">PAPOLLO_LOCUS7265</name>
</gene>